<evidence type="ECO:0000256" key="7">
    <source>
        <dbReference type="PROSITE-ProRule" id="PRU01091"/>
    </source>
</evidence>
<dbReference type="Pfam" id="PF00486">
    <property type="entry name" value="Trans_reg_C"/>
    <property type="match status" value="1"/>
</dbReference>
<dbReference type="InterPro" id="IPR036388">
    <property type="entry name" value="WH-like_DNA-bd_sf"/>
</dbReference>
<keyword evidence="5" id="KW-0804">Transcription</keyword>
<evidence type="ECO:0000256" key="6">
    <source>
        <dbReference type="PROSITE-ProRule" id="PRU00169"/>
    </source>
</evidence>
<dbReference type="GO" id="GO:0000156">
    <property type="term" value="F:phosphorelay response regulator activity"/>
    <property type="evidence" value="ECO:0007669"/>
    <property type="project" value="TreeGrafter"/>
</dbReference>
<feature type="domain" description="OmpR/PhoB-type" evidence="9">
    <location>
        <begin position="127"/>
        <end position="227"/>
    </location>
</feature>
<comment type="caution">
    <text evidence="10">The sequence shown here is derived from an EMBL/GenBank/DDBJ whole genome shotgun (WGS) entry which is preliminary data.</text>
</comment>
<evidence type="ECO:0000256" key="4">
    <source>
        <dbReference type="ARBA" id="ARBA00023125"/>
    </source>
</evidence>
<keyword evidence="1 6" id="KW-0597">Phosphoprotein</keyword>
<gene>
    <name evidence="10" type="ORF">E6C55_11885</name>
</gene>
<dbReference type="SMART" id="SM00862">
    <property type="entry name" value="Trans_reg_C"/>
    <property type="match status" value="1"/>
</dbReference>
<keyword evidence="11" id="KW-1185">Reference proteome</keyword>
<keyword evidence="3" id="KW-0805">Transcription regulation</keyword>
<dbReference type="SMART" id="SM00448">
    <property type="entry name" value="REC"/>
    <property type="match status" value="1"/>
</dbReference>
<dbReference type="CDD" id="cd00383">
    <property type="entry name" value="trans_reg_C"/>
    <property type="match status" value="1"/>
</dbReference>
<reference evidence="10 11" key="1">
    <citation type="submission" date="2019-04" db="EMBL/GenBank/DDBJ databases">
        <title>Cohnella sp. nov. isolated from preserved vegetables.</title>
        <authorList>
            <person name="Lin S.-Y."/>
            <person name="Hung M.-H."/>
            <person name="Young C.-C."/>
        </authorList>
    </citation>
    <scope>NUCLEOTIDE SEQUENCE [LARGE SCALE GENOMIC DNA]</scope>
    <source>
        <strain evidence="10 11">CC-MHH1044</strain>
    </source>
</reference>
<evidence type="ECO:0000259" key="8">
    <source>
        <dbReference type="PROSITE" id="PS50110"/>
    </source>
</evidence>
<dbReference type="PANTHER" id="PTHR48111:SF1">
    <property type="entry name" value="TWO-COMPONENT RESPONSE REGULATOR ORR33"/>
    <property type="match status" value="1"/>
</dbReference>
<keyword evidence="2" id="KW-0902">Two-component regulatory system</keyword>
<dbReference type="PROSITE" id="PS51755">
    <property type="entry name" value="OMPR_PHOB"/>
    <property type="match status" value="1"/>
</dbReference>
<dbReference type="Gene3D" id="6.10.250.690">
    <property type="match status" value="1"/>
</dbReference>
<evidence type="ECO:0000313" key="11">
    <source>
        <dbReference type="Proteomes" id="UP000310636"/>
    </source>
</evidence>
<dbReference type="Gene3D" id="3.40.50.2300">
    <property type="match status" value="1"/>
</dbReference>
<dbReference type="Proteomes" id="UP000310636">
    <property type="component" value="Unassembled WGS sequence"/>
</dbReference>
<dbReference type="GO" id="GO:0032993">
    <property type="term" value="C:protein-DNA complex"/>
    <property type="evidence" value="ECO:0007669"/>
    <property type="project" value="TreeGrafter"/>
</dbReference>
<dbReference type="InterPro" id="IPR001867">
    <property type="entry name" value="OmpR/PhoB-type_DNA-bd"/>
</dbReference>
<accession>A0A4S4BWM0</accession>
<sequence length="227" mass="25963">MTKVLVIEDDSILGEMLTLYLTEEQFDVERVESAREGFQALVKFSPEVIILDLMLPDADGPILCTRFREKTPVPIIVTSMKNAVADRIQAITLGADDYLTKPYSVQELKVRIQALLRRVNAAQPVPAGAAAARDRILLNGERRTIMLEGHNIETTFSEYEMMKLFMQYPGRVFSREELLNSVRGIDSYVNERAIDVHITNLRRKLERNPKEPQHIKTVWGIGYKFIK</sequence>
<feature type="domain" description="Response regulatory" evidence="8">
    <location>
        <begin position="3"/>
        <end position="116"/>
    </location>
</feature>
<feature type="DNA-binding region" description="OmpR/PhoB-type" evidence="7">
    <location>
        <begin position="127"/>
        <end position="227"/>
    </location>
</feature>
<name>A0A4S4BWM0_9BACL</name>
<evidence type="ECO:0000259" key="9">
    <source>
        <dbReference type="PROSITE" id="PS51755"/>
    </source>
</evidence>
<dbReference type="SUPFAM" id="SSF52172">
    <property type="entry name" value="CheY-like"/>
    <property type="match status" value="1"/>
</dbReference>
<evidence type="ECO:0000313" key="10">
    <source>
        <dbReference type="EMBL" id="THF79481.1"/>
    </source>
</evidence>
<dbReference type="InterPro" id="IPR011006">
    <property type="entry name" value="CheY-like_superfamily"/>
</dbReference>
<evidence type="ECO:0000256" key="3">
    <source>
        <dbReference type="ARBA" id="ARBA00023015"/>
    </source>
</evidence>
<protein>
    <submittedName>
        <fullName evidence="10">Response regulator transcription factor</fullName>
    </submittedName>
</protein>
<dbReference type="InterPro" id="IPR001789">
    <property type="entry name" value="Sig_transdc_resp-reg_receiver"/>
</dbReference>
<evidence type="ECO:0000256" key="1">
    <source>
        <dbReference type="ARBA" id="ARBA00022553"/>
    </source>
</evidence>
<dbReference type="PANTHER" id="PTHR48111">
    <property type="entry name" value="REGULATOR OF RPOS"/>
    <property type="match status" value="1"/>
</dbReference>
<dbReference type="InterPro" id="IPR039420">
    <property type="entry name" value="WalR-like"/>
</dbReference>
<organism evidence="10 11">
    <name type="scientific">Cohnella fermenti</name>
    <dbReference type="NCBI Taxonomy" id="2565925"/>
    <lineage>
        <taxon>Bacteria</taxon>
        <taxon>Bacillati</taxon>
        <taxon>Bacillota</taxon>
        <taxon>Bacilli</taxon>
        <taxon>Bacillales</taxon>
        <taxon>Paenibacillaceae</taxon>
        <taxon>Cohnella</taxon>
    </lineage>
</organism>
<evidence type="ECO:0000256" key="2">
    <source>
        <dbReference type="ARBA" id="ARBA00023012"/>
    </source>
</evidence>
<dbReference type="GO" id="GO:0005829">
    <property type="term" value="C:cytosol"/>
    <property type="evidence" value="ECO:0007669"/>
    <property type="project" value="TreeGrafter"/>
</dbReference>
<dbReference type="AlphaFoldDB" id="A0A4S4BWM0"/>
<feature type="modified residue" description="4-aspartylphosphate" evidence="6">
    <location>
        <position position="52"/>
    </location>
</feature>
<dbReference type="RefSeq" id="WP_136370017.1">
    <property type="nucleotide sequence ID" value="NZ_SSOB01000013.1"/>
</dbReference>
<proteinExistence type="predicted"/>
<evidence type="ECO:0000256" key="5">
    <source>
        <dbReference type="ARBA" id="ARBA00023163"/>
    </source>
</evidence>
<dbReference type="CDD" id="cd17574">
    <property type="entry name" value="REC_OmpR"/>
    <property type="match status" value="1"/>
</dbReference>
<dbReference type="OrthoDB" id="2641503at2"/>
<dbReference type="GO" id="GO:0006355">
    <property type="term" value="P:regulation of DNA-templated transcription"/>
    <property type="evidence" value="ECO:0007669"/>
    <property type="project" value="InterPro"/>
</dbReference>
<dbReference type="Gene3D" id="1.10.10.10">
    <property type="entry name" value="Winged helix-like DNA-binding domain superfamily/Winged helix DNA-binding domain"/>
    <property type="match status" value="1"/>
</dbReference>
<keyword evidence="4 7" id="KW-0238">DNA-binding</keyword>
<dbReference type="GO" id="GO:0000976">
    <property type="term" value="F:transcription cis-regulatory region binding"/>
    <property type="evidence" value="ECO:0007669"/>
    <property type="project" value="TreeGrafter"/>
</dbReference>
<dbReference type="EMBL" id="SSOB01000013">
    <property type="protein sequence ID" value="THF79481.1"/>
    <property type="molecule type" value="Genomic_DNA"/>
</dbReference>
<dbReference type="Pfam" id="PF00072">
    <property type="entry name" value="Response_reg"/>
    <property type="match status" value="1"/>
</dbReference>
<dbReference type="PROSITE" id="PS50110">
    <property type="entry name" value="RESPONSE_REGULATORY"/>
    <property type="match status" value="1"/>
</dbReference>